<keyword evidence="1" id="KW-0472">Membrane</keyword>
<sequence length="164" mass="16651">MGTVPAAGRSVKSRGRDHARMLRRLHAEEGGQSAVLILGLLLVVLLLVTVMAGATAVNLEARKLLSAADGAASAAAQAAEQGVSSPTPKVSGAQVRAQAEDYLAASGAHGQFGSLAVSQAWVSDAGETAHVELAAVVDLPMVSTILPAQVSISVESHARVSLNR</sequence>
<protein>
    <submittedName>
        <fullName evidence="2">Type II secretory pathway pseudopilin PulG</fullName>
    </submittedName>
</protein>
<reference evidence="2 3" key="1">
    <citation type="submission" date="2020-10" db="EMBL/GenBank/DDBJ databases">
        <title>Sequencing the genomes of 1000 actinobacteria strains.</title>
        <authorList>
            <person name="Klenk H.-P."/>
        </authorList>
    </citation>
    <scope>NUCLEOTIDE SEQUENCE [LARGE SCALE GENOMIC DNA]</scope>
    <source>
        <strain evidence="2 3">DSM 15474</strain>
    </source>
</reference>
<keyword evidence="3" id="KW-1185">Reference proteome</keyword>
<gene>
    <name evidence="2" type="ORF">H4W26_000767</name>
</gene>
<keyword evidence="1" id="KW-1133">Transmembrane helix</keyword>
<evidence type="ECO:0000256" key="1">
    <source>
        <dbReference type="SAM" id="Phobius"/>
    </source>
</evidence>
<proteinExistence type="predicted"/>
<evidence type="ECO:0000313" key="3">
    <source>
        <dbReference type="Proteomes" id="UP000636579"/>
    </source>
</evidence>
<dbReference type="Proteomes" id="UP000636579">
    <property type="component" value="Unassembled WGS sequence"/>
</dbReference>
<accession>A0ABR9J4U1</accession>
<comment type="caution">
    <text evidence="2">The sequence shown here is derived from an EMBL/GenBank/DDBJ whole genome shotgun (WGS) entry which is preliminary data.</text>
</comment>
<dbReference type="EMBL" id="JADBEE010000001">
    <property type="protein sequence ID" value="MBE1514012.1"/>
    <property type="molecule type" value="Genomic_DNA"/>
</dbReference>
<name>A0ABR9J4U1_9MICC</name>
<keyword evidence="1" id="KW-0812">Transmembrane</keyword>
<feature type="transmembrane region" description="Helical" evidence="1">
    <location>
        <begin position="34"/>
        <end position="57"/>
    </location>
</feature>
<organism evidence="2 3">
    <name type="scientific">Nesterenkonia halotolerans</name>
    <dbReference type="NCBI Taxonomy" id="225325"/>
    <lineage>
        <taxon>Bacteria</taxon>
        <taxon>Bacillati</taxon>
        <taxon>Actinomycetota</taxon>
        <taxon>Actinomycetes</taxon>
        <taxon>Micrococcales</taxon>
        <taxon>Micrococcaceae</taxon>
        <taxon>Nesterenkonia</taxon>
    </lineage>
</organism>
<evidence type="ECO:0000313" key="2">
    <source>
        <dbReference type="EMBL" id="MBE1514012.1"/>
    </source>
</evidence>
<dbReference type="RefSeq" id="WP_192590817.1">
    <property type="nucleotide sequence ID" value="NZ_JADBEE010000001.1"/>
</dbReference>